<gene>
    <name evidence="2" type="ORF">RAG0_06486</name>
</gene>
<dbReference type="PANTHER" id="PTHR40265">
    <property type="entry name" value="BLL2707 PROTEIN"/>
    <property type="match status" value="1"/>
</dbReference>
<name>A0A1E1KH42_9HELO</name>
<dbReference type="InterPro" id="IPR025870">
    <property type="entry name" value="Glyoxalase-like_dom"/>
</dbReference>
<proteinExistence type="predicted"/>
<keyword evidence="3" id="KW-1185">Reference proteome</keyword>
<dbReference type="Pfam" id="PF13468">
    <property type="entry name" value="Glyoxalase_3"/>
    <property type="match status" value="1"/>
</dbReference>
<dbReference type="PANTHER" id="PTHR40265:SF1">
    <property type="entry name" value="GLYOXALASE-LIKE DOMAIN-CONTAINING PROTEIN"/>
    <property type="match status" value="1"/>
</dbReference>
<protein>
    <recommendedName>
        <fullName evidence="1">Glyoxalase-like domain-containing protein</fullName>
    </recommendedName>
</protein>
<reference evidence="3" key="1">
    <citation type="submission" date="2016-03" db="EMBL/GenBank/DDBJ databases">
        <authorList>
            <person name="Guldener U."/>
        </authorList>
    </citation>
    <scope>NUCLEOTIDE SEQUENCE [LARGE SCALE GENOMIC DNA]</scope>
    <source>
        <strain evidence="3">04CH-RAC-A.6.1</strain>
    </source>
</reference>
<dbReference type="AlphaFoldDB" id="A0A1E1KH42"/>
<dbReference type="InterPro" id="IPR029068">
    <property type="entry name" value="Glyas_Bleomycin-R_OHBP_Dase"/>
</dbReference>
<feature type="domain" description="Glyoxalase-like" evidence="1">
    <location>
        <begin position="30"/>
        <end position="194"/>
    </location>
</feature>
<dbReference type="Gene3D" id="3.10.180.10">
    <property type="entry name" value="2,3-Dihydroxybiphenyl 1,2-Dioxygenase, domain 1"/>
    <property type="match status" value="1"/>
</dbReference>
<dbReference type="OrthoDB" id="408973at2759"/>
<organism evidence="2 3">
    <name type="scientific">Rhynchosporium agropyri</name>
    <dbReference type="NCBI Taxonomy" id="914238"/>
    <lineage>
        <taxon>Eukaryota</taxon>
        <taxon>Fungi</taxon>
        <taxon>Dikarya</taxon>
        <taxon>Ascomycota</taxon>
        <taxon>Pezizomycotina</taxon>
        <taxon>Leotiomycetes</taxon>
        <taxon>Helotiales</taxon>
        <taxon>Ploettnerulaceae</taxon>
        <taxon>Rhynchosporium</taxon>
    </lineage>
</organism>
<dbReference type="EMBL" id="FJUX01000032">
    <property type="protein sequence ID" value="CZS97375.1"/>
    <property type="molecule type" value="Genomic_DNA"/>
</dbReference>
<sequence>MSCCRMRHPPAENLAQEASLANPPAWISENFTITPGGQHADGRTENRLICFRDGSYVELIAFVNDDAKNREGHVWGDRQFGIIDFALAHSTGDASAVFSELEKRLDAVKWKDGEVKVAYEPPKAGGRTRPDGIDVRWTVTQPKVDTGYQRGELPFFCHDITPRSVRVPTCERALTHPSGAYGVKQLTIYVPESRTETLPRAYAAIAGASDSMNKDFHGILLERQVKITGTKDVRLVSQTPGEEWQLDAMRERGGVFLGVLTFGAMVGPDGLESSRRMVDRQGGFGEIYLDQDR</sequence>
<evidence type="ECO:0000313" key="2">
    <source>
        <dbReference type="EMBL" id="CZS97375.1"/>
    </source>
</evidence>
<dbReference type="Proteomes" id="UP000178912">
    <property type="component" value="Unassembled WGS sequence"/>
</dbReference>
<accession>A0A1E1KH42</accession>
<evidence type="ECO:0000313" key="3">
    <source>
        <dbReference type="Proteomes" id="UP000178912"/>
    </source>
</evidence>
<evidence type="ECO:0000259" key="1">
    <source>
        <dbReference type="Pfam" id="PF13468"/>
    </source>
</evidence>